<dbReference type="Proteomes" id="UP000075243">
    <property type="component" value="Unassembled WGS sequence"/>
</dbReference>
<sequence length="164" mass="18926">MYGINAVKVTHDGRAIKIDGKRRVLISGSIHYPRSTPGMWPDLIKKAKEGGLDAIETYVFWNAHEPVRRQYDFTGNNDLIRFLKTIQDEGLFAVLRIGPYVCAEWDYGGIPVWVHNLPGVEIRTANKVYMVKKIVLFNLLDPHYAVCNYFLFIKRINFFSFPFA</sequence>
<dbReference type="SUPFAM" id="SSF51445">
    <property type="entry name" value="(Trans)glycosidases"/>
    <property type="match status" value="1"/>
</dbReference>
<dbReference type="InterPro" id="IPR031330">
    <property type="entry name" value="Gly_Hdrlase_35_cat"/>
</dbReference>
<dbReference type="GO" id="GO:0004565">
    <property type="term" value="F:beta-galactosidase activity"/>
    <property type="evidence" value="ECO:0007669"/>
    <property type="project" value="UniProtKB-EC"/>
</dbReference>
<proteinExistence type="inferred from homology"/>
<reference evidence="5" key="1">
    <citation type="journal article" date="2012" name="Nat. Biotechnol.">
        <title>Draft genome sequence of pigeonpea (Cajanus cajan), an orphan legume crop of resource-poor farmers.</title>
        <authorList>
            <person name="Varshney R.K."/>
            <person name="Chen W."/>
            <person name="Li Y."/>
            <person name="Bharti A.K."/>
            <person name="Saxena R.K."/>
            <person name="Schlueter J.A."/>
            <person name="Donoghue M.T."/>
            <person name="Azam S."/>
            <person name="Fan G."/>
            <person name="Whaley A.M."/>
            <person name="Farmer A.D."/>
            <person name="Sheridan J."/>
            <person name="Iwata A."/>
            <person name="Tuteja R."/>
            <person name="Penmetsa R.V."/>
            <person name="Wu W."/>
            <person name="Upadhyaya H.D."/>
            <person name="Yang S.P."/>
            <person name="Shah T."/>
            <person name="Saxena K.B."/>
            <person name="Michael T."/>
            <person name="McCombie W.R."/>
            <person name="Yang B."/>
            <person name="Zhang G."/>
            <person name="Yang H."/>
            <person name="Wang J."/>
            <person name="Spillane C."/>
            <person name="Cook D.R."/>
            <person name="May G.D."/>
            <person name="Xu X."/>
            <person name="Jackson S.A."/>
        </authorList>
    </citation>
    <scope>NUCLEOTIDE SEQUENCE [LARGE SCALE GENOMIC DNA]</scope>
</reference>
<organism evidence="5 6">
    <name type="scientific">Cajanus cajan</name>
    <name type="common">Pigeon pea</name>
    <name type="synonym">Cajanus indicus</name>
    <dbReference type="NCBI Taxonomy" id="3821"/>
    <lineage>
        <taxon>Eukaryota</taxon>
        <taxon>Viridiplantae</taxon>
        <taxon>Streptophyta</taxon>
        <taxon>Embryophyta</taxon>
        <taxon>Tracheophyta</taxon>
        <taxon>Spermatophyta</taxon>
        <taxon>Magnoliopsida</taxon>
        <taxon>eudicotyledons</taxon>
        <taxon>Gunneridae</taxon>
        <taxon>Pentapetalae</taxon>
        <taxon>rosids</taxon>
        <taxon>fabids</taxon>
        <taxon>Fabales</taxon>
        <taxon>Fabaceae</taxon>
        <taxon>Papilionoideae</taxon>
        <taxon>50 kb inversion clade</taxon>
        <taxon>NPAAA clade</taxon>
        <taxon>indigoferoid/millettioid clade</taxon>
        <taxon>Phaseoleae</taxon>
        <taxon>Cajanus</taxon>
    </lineage>
</organism>
<keyword evidence="5" id="KW-0378">Hydrolase</keyword>
<evidence type="ECO:0000256" key="3">
    <source>
        <dbReference type="ARBA" id="ARBA00012756"/>
    </source>
</evidence>
<gene>
    <name evidence="5" type="ORF">KK1_048669</name>
</gene>
<dbReference type="EC" id="3.2.1.23" evidence="3"/>
<comment type="similarity">
    <text evidence="2">Belongs to the glycosyl hydrolase 35 family.</text>
</comment>
<dbReference type="Gramene" id="C.cajan_46523.t">
    <property type="protein sequence ID" value="C.cajan_46523.t"/>
    <property type="gene ID" value="C.cajan_46523"/>
</dbReference>
<dbReference type="PANTHER" id="PTHR23421">
    <property type="entry name" value="BETA-GALACTOSIDASE RELATED"/>
    <property type="match status" value="1"/>
</dbReference>
<dbReference type="OMA" id="SSIHYPC"/>
<dbReference type="InterPro" id="IPR017853">
    <property type="entry name" value="GH"/>
</dbReference>
<dbReference type="GO" id="GO:0005975">
    <property type="term" value="P:carbohydrate metabolic process"/>
    <property type="evidence" value="ECO:0007669"/>
    <property type="project" value="InterPro"/>
</dbReference>
<keyword evidence="5" id="KW-0326">Glycosidase</keyword>
<dbReference type="Gene3D" id="3.20.20.80">
    <property type="entry name" value="Glycosidases"/>
    <property type="match status" value="1"/>
</dbReference>
<evidence type="ECO:0000313" key="5">
    <source>
        <dbReference type="EMBL" id="KYP31215.1"/>
    </source>
</evidence>
<dbReference type="AlphaFoldDB" id="A0A151QLQ0"/>
<dbReference type="Pfam" id="PF01301">
    <property type="entry name" value="Glyco_hydro_35"/>
    <property type="match status" value="1"/>
</dbReference>
<dbReference type="PRINTS" id="PR00742">
    <property type="entry name" value="GLHYDRLASE35"/>
</dbReference>
<evidence type="ECO:0000256" key="2">
    <source>
        <dbReference type="ARBA" id="ARBA00009809"/>
    </source>
</evidence>
<dbReference type="InterPro" id="IPR001944">
    <property type="entry name" value="Glycoside_Hdrlase_35"/>
</dbReference>
<name>A0A151QLQ0_CAJCA</name>
<evidence type="ECO:0000313" key="6">
    <source>
        <dbReference type="Proteomes" id="UP000075243"/>
    </source>
</evidence>
<comment type="catalytic activity">
    <reaction evidence="1">
        <text>Hydrolysis of terminal non-reducing beta-D-galactose residues in beta-D-galactosides.</text>
        <dbReference type="EC" id="3.2.1.23"/>
    </reaction>
</comment>
<protein>
    <recommendedName>
        <fullName evidence="3">beta-galactosidase</fullName>
        <ecNumber evidence="3">3.2.1.23</ecNumber>
    </recommendedName>
</protein>
<keyword evidence="6" id="KW-1185">Reference proteome</keyword>
<evidence type="ECO:0000256" key="1">
    <source>
        <dbReference type="ARBA" id="ARBA00001412"/>
    </source>
</evidence>
<accession>A0A151QLQ0</accession>
<evidence type="ECO:0000259" key="4">
    <source>
        <dbReference type="Pfam" id="PF01301"/>
    </source>
</evidence>
<dbReference type="EMBL" id="KQ486271">
    <property type="protein sequence ID" value="KYP31215.1"/>
    <property type="molecule type" value="Genomic_DNA"/>
</dbReference>
<feature type="domain" description="Glycoside hydrolase 35 catalytic" evidence="4">
    <location>
        <begin position="17"/>
        <end position="131"/>
    </location>
</feature>
<dbReference type="STRING" id="3821.A0A151QLQ0"/>